<dbReference type="EMBL" id="MTYJ01000040">
    <property type="protein sequence ID" value="OQV19414.1"/>
    <property type="molecule type" value="Genomic_DNA"/>
</dbReference>
<comment type="caution">
    <text evidence="4">The sequence shown here is derived from an EMBL/GenBank/DDBJ whole genome shotgun (WGS) entry which is preliminary data.</text>
</comment>
<feature type="domain" description="BHLH" evidence="3">
    <location>
        <begin position="50"/>
        <end position="102"/>
    </location>
</feature>
<dbReference type="PANTHER" id="PTHR23349">
    <property type="entry name" value="BASIC HELIX-LOOP-HELIX TRANSCRIPTION FACTOR, TWIST"/>
    <property type="match status" value="1"/>
</dbReference>
<dbReference type="Gene3D" id="4.10.280.10">
    <property type="entry name" value="Helix-loop-helix DNA-binding domain"/>
    <property type="match status" value="1"/>
</dbReference>
<evidence type="ECO:0000256" key="2">
    <source>
        <dbReference type="SAM" id="MobiDB-lite"/>
    </source>
</evidence>
<dbReference type="Pfam" id="PF00010">
    <property type="entry name" value="HLH"/>
    <property type="match status" value="1"/>
</dbReference>
<dbReference type="GO" id="GO:0032502">
    <property type="term" value="P:developmental process"/>
    <property type="evidence" value="ECO:0007669"/>
    <property type="project" value="TreeGrafter"/>
</dbReference>
<dbReference type="InterPro" id="IPR011598">
    <property type="entry name" value="bHLH_dom"/>
</dbReference>
<dbReference type="SUPFAM" id="SSF47459">
    <property type="entry name" value="HLH, helix-loop-helix DNA-binding domain"/>
    <property type="match status" value="1"/>
</dbReference>
<feature type="compositionally biased region" description="Polar residues" evidence="2">
    <location>
        <begin position="113"/>
        <end position="126"/>
    </location>
</feature>
<dbReference type="AlphaFoldDB" id="A0A1W0WW32"/>
<evidence type="ECO:0000259" key="3">
    <source>
        <dbReference type="PROSITE" id="PS50888"/>
    </source>
</evidence>
<evidence type="ECO:0000256" key="1">
    <source>
        <dbReference type="ARBA" id="ARBA00023125"/>
    </source>
</evidence>
<dbReference type="Proteomes" id="UP000192578">
    <property type="component" value="Unassembled WGS sequence"/>
</dbReference>
<sequence>MTVGLSCVPKTANRLENLHNSSLFIRSRCARLMSASFSYKRLANREKPPHTVARRNARERRRVEAVNQAFSRLRKHVPAPSRGKRISKVKTLRLAIDYIAYLQNLLQWSTPPTTTMPDDHQQQTNFGDGRRGQLPQLHAGSGGKTTDEGDNYIVRGVPMTHAFPSSSATIARYGVETGATNRVERVLEGWSTGLYGASKSDLNYVSPVVADSGSGYFGEFPSK</sequence>
<evidence type="ECO:0000313" key="5">
    <source>
        <dbReference type="Proteomes" id="UP000192578"/>
    </source>
</evidence>
<protein>
    <recommendedName>
        <fullName evidence="3">BHLH domain-containing protein</fullName>
    </recommendedName>
</protein>
<dbReference type="GO" id="GO:0046983">
    <property type="term" value="F:protein dimerization activity"/>
    <property type="evidence" value="ECO:0007669"/>
    <property type="project" value="InterPro"/>
</dbReference>
<dbReference type="InterPro" id="IPR050283">
    <property type="entry name" value="E-box_TF_Regulators"/>
</dbReference>
<dbReference type="PROSITE" id="PS50888">
    <property type="entry name" value="BHLH"/>
    <property type="match status" value="1"/>
</dbReference>
<proteinExistence type="predicted"/>
<reference evidence="5" key="1">
    <citation type="submission" date="2017-01" db="EMBL/GenBank/DDBJ databases">
        <title>Comparative genomics of anhydrobiosis in the tardigrade Hypsibius dujardini.</title>
        <authorList>
            <person name="Yoshida Y."/>
            <person name="Koutsovoulos G."/>
            <person name="Laetsch D."/>
            <person name="Stevens L."/>
            <person name="Kumar S."/>
            <person name="Horikawa D."/>
            <person name="Ishino K."/>
            <person name="Komine S."/>
            <person name="Tomita M."/>
            <person name="Blaxter M."/>
            <person name="Arakawa K."/>
        </authorList>
    </citation>
    <scope>NUCLEOTIDE SEQUENCE [LARGE SCALE GENOMIC DNA]</scope>
    <source>
        <strain evidence="5">Z151</strain>
    </source>
</reference>
<dbReference type="SMART" id="SM00353">
    <property type="entry name" value="HLH"/>
    <property type="match status" value="1"/>
</dbReference>
<dbReference type="GO" id="GO:0000977">
    <property type="term" value="F:RNA polymerase II transcription regulatory region sequence-specific DNA binding"/>
    <property type="evidence" value="ECO:0007669"/>
    <property type="project" value="TreeGrafter"/>
</dbReference>
<keyword evidence="1" id="KW-0238">DNA-binding</keyword>
<organism evidence="4 5">
    <name type="scientific">Hypsibius exemplaris</name>
    <name type="common">Freshwater tardigrade</name>
    <dbReference type="NCBI Taxonomy" id="2072580"/>
    <lineage>
        <taxon>Eukaryota</taxon>
        <taxon>Metazoa</taxon>
        <taxon>Ecdysozoa</taxon>
        <taxon>Tardigrada</taxon>
        <taxon>Eutardigrada</taxon>
        <taxon>Parachela</taxon>
        <taxon>Hypsibioidea</taxon>
        <taxon>Hypsibiidae</taxon>
        <taxon>Hypsibius</taxon>
    </lineage>
</organism>
<dbReference type="CDD" id="cd11418">
    <property type="entry name" value="bHLH_TS_ASCL"/>
    <property type="match status" value="1"/>
</dbReference>
<dbReference type="OrthoDB" id="5976910at2759"/>
<dbReference type="GO" id="GO:0000981">
    <property type="term" value="F:DNA-binding transcription factor activity, RNA polymerase II-specific"/>
    <property type="evidence" value="ECO:0007669"/>
    <property type="project" value="TreeGrafter"/>
</dbReference>
<name>A0A1W0WW32_HYPEX</name>
<evidence type="ECO:0000313" key="4">
    <source>
        <dbReference type="EMBL" id="OQV19414.1"/>
    </source>
</evidence>
<dbReference type="PANTHER" id="PTHR23349:SF108">
    <property type="entry name" value="BHLH DOMAIN-CONTAINING PROTEIN"/>
    <property type="match status" value="1"/>
</dbReference>
<gene>
    <name evidence="4" type="ORF">BV898_06643</name>
</gene>
<keyword evidence="5" id="KW-1185">Reference proteome</keyword>
<dbReference type="InterPro" id="IPR036638">
    <property type="entry name" value="HLH_DNA-bd_sf"/>
</dbReference>
<feature type="region of interest" description="Disordered" evidence="2">
    <location>
        <begin position="113"/>
        <end position="149"/>
    </location>
</feature>
<accession>A0A1W0WW32</accession>